<evidence type="ECO:0000313" key="3">
    <source>
        <dbReference type="Proteomes" id="UP000184300"/>
    </source>
</evidence>
<dbReference type="AlphaFoldDB" id="A0A1L9VSG4"/>
<evidence type="ECO:0000313" key="2">
    <source>
        <dbReference type="EMBL" id="OJJ86845.1"/>
    </source>
</evidence>
<organism evidence="2 3">
    <name type="scientific">Aspergillus glaucus CBS 516.65</name>
    <dbReference type="NCBI Taxonomy" id="1160497"/>
    <lineage>
        <taxon>Eukaryota</taxon>
        <taxon>Fungi</taxon>
        <taxon>Dikarya</taxon>
        <taxon>Ascomycota</taxon>
        <taxon>Pezizomycotina</taxon>
        <taxon>Eurotiomycetes</taxon>
        <taxon>Eurotiomycetidae</taxon>
        <taxon>Eurotiales</taxon>
        <taxon>Aspergillaceae</taxon>
        <taxon>Aspergillus</taxon>
        <taxon>Aspergillus subgen. Aspergillus</taxon>
    </lineage>
</organism>
<dbReference type="EMBL" id="KV878892">
    <property type="protein sequence ID" value="OJJ86845.1"/>
    <property type="molecule type" value="Genomic_DNA"/>
</dbReference>
<accession>A0A1L9VSG4</accession>
<sequence>MDMTDTDRPVIFYLVLGAAAMNKAVGATRDVLKVKAASLADPGPDVRDAAFLAATDLTGRRPGQQCYELLDPEVPGDTVGNTPAALFQP</sequence>
<gene>
    <name evidence="2" type="ORF">ASPGLDRAFT_56388</name>
</gene>
<dbReference type="GeneID" id="34464454"/>
<reference evidence="3" key="1">
    <citation type="journal article" date="2017" name="Genome Biol.">
        <title>Comparative genomics reveals high biological diversity and specific adaptations in the industrially and medically important fungal genus Aspergillus.</title>
        <authorList>
            <person name="de Vries R.P."/>
            <person name="Riley R."/>
            <person name="Wiebenga A."/>
            <person name="Aguilar-Osorio G."/>
            <person name="Amillis S."/>
            <person name="Uchima C.A."/>
            <person name="Anderluh G."/>
            <person name="Asadollahi M."/>
            <person name="Askin M."/>
            <person name="Barry K."/>
            <person name="Battaglia E."/>
            <person name="Bayram O."/>
            <person name="Benocci T."/>
            <person name="Braus-Stromeyer S.A."/>
            <person name="Caldana C."/>
            <person name="Canovas D."/>
            <person name="Cerqueira G.C."/>
            <person name="Chen F."/>
            <person name="Chen W."/>
            <person name="Choi C."/>
            <person name="Clum A."/>
            <person name="Dos Santos R.A."/>
            <person name="Damasio A.R."/>
            <person name="Diallinas G."/>
            <person name="Emri T."/>
            <person name="Fekete E."/>
            <person name="Flipphi M."/>
            <person name="Freyberg S."/>
            <person name="Gallo A."/>
            <person name="Gournas C."/>
            <person name="Habgood R."/>
            <person name="Hainaut M."/>
            <person name="Harispe M.L."/>
            <person name="Henrissat B."/>
            <person name="Hilden K.S."/>
            <person name="Hope R."/>
            <person name="Hossain A."/>
            <person name="Karabika E."/>
            <person name="Karaffa L."/>
            <person name="Karanyi Z."/>
            <person name="Krasevec N."/>
            <person name="Kuo A."/>
            <person name="Kusch H."/>
            <person name="LaButti K."/>
            <person name="Lagendijk E.L."/>
            <person name="Lapidus A."/>
            <person name="Levasseur A."/>
            <person name="Lindquist E."/>
            <person name="Lipzen A."/>
            <person name="Logrieco A.F."/>
            <person name="MacCabe A."/>
            <person name="Maekelae M.R."/>
            <person name="Malavazi I."/>
            <person name="Melin P."/>
            <person name="Meyer V."/>
            <person name="Mielnichuk N."/>
            <person name="Miskei M."/>
            <person name="Molnar A.P."/>
            <person name="Mule G."/>
            <person name="Ngan C.Y."/>
            <person name="Orejas M."/>
            <person name="Orosz E."/>
            <person name="Ouedraogo J.P."/>
            <person name="Overkamp K.M."/>
            <person name="Park H.-S."/>
            <person name="Perrone G."/>
            <person name="Piumi F."/>
            <person name="Punt P.J."/>
            <person name="Ram A.F."/>
            <person name="Ramon A."/>
            <person name="Rauscher S."/>
            <person name="Record E."/>
            <person name="Riano-Pachon D.M."/>
            <person name="Robert V."/>
            <person name="Roehrig J."/>
            <person name="Ruller R."/>
            <person name="Salamov A."/>
            <person name="Salih N.S."/>
            <person name="Samson R.A."/>
            <person name="Sandor E."/>
            <person name="Sanguinetti M."/>
            <person name="Schuetze T."/>
            <person name="Sepcic K."/>
            <person name="Shelest E."/>
            <person name="Sherlock G."/>
            <person name="Sophianopoulou V."/>
            <person name="Squina F.M."/>
            <person name="Sun H."/>
            <person name="Susca A."/>
            <person name="Todd R.B."/>
            <person name="Tsang A."/>
            <person name="Unkles S.E."/>
            <person name="van de Wiele N."/>
            <person name="van Rossen-Uffink D."/>
            <person name="Oliveira J.V."/>
            <person name="Vesth T.C."/>
            <person name="Visser J."/>
            <person name="Yu J.-H."/>
            <person name="Zhou M."/>
            <person name="Andersen M.R."/>
            <person name="Archer D.B."/>
            <person name="Baker S.E."/>
            <person name="Benoit I."/>
            <person name="Brakhage A.A."/>
            <person name="Braus G.H."/>
            <person name="Fischer R."/>
            <person name="Frisvad J.C."/>
            <person name="Goldman G.H."/>
            <person name="Houbraken J."/>
            <person name="Oakley B."/>
            <person name="Pocsi I."/>
            <person name="Scazzocchio C."/>
            <person name="Seiboth B."/>
            <person name="vanKuyk P.A."/>
            <person name="Wortman J."/>
            <person name="Dyer P.S."/>
            <person name="Grigoriev I.V."/>
        </authorList>
    </citation>
    <scope>NUCLEOTIDE SEQUENCE [LARGE SCALE GENOMIC DNA]</scope>
    <source>
        <strain evidence="3">CBS 516.65</strain>
    </source>
</reference>
<name>A0A1L9VSG4_ASPGL</name>
<dbReference type="RefSeq" id="XP_022403534.1">
    <property type="nucleotide sequence ID" value="XM_022548193.1"/>
</dbReference>
<keyword evidence="3" id="KW-1185">Reference proteome</keyword>
<feature type="region of interest" description="Disordered" evidence="1">
    <location>
        <begin position="70"/>
        <end position="89"/>
    </location>
</feature>
<evidence type="ECO:0000256" key="1">
    <source>
        <dbReference type="SAM" id="MobiDB-lite"/>
    </source>
</evidence>
<dbReference type="Proteomes" id="UP000184300">
    <property type="component" value="Unassembled WGS sequence"/>
</dbReference>
<dbReference type="VEuPathDB" id="FungiDB:ASPGLDRAFT_56388"/>
<protein>
    <submittedName>
        <fullName evidence="2">Uncharacterized protein</fullName>
    </submittedName>
</protein>
<proteinExistence type="predicted"/>